<dbReference type="Gene3D" id="1.20.1270.240">
    <property type="match status" value="1"/>
</dbReference>
<sequence>MEFFTKRTTGRPADWEKAGLDWLADAEENGGVRICRVLGVEEDGLRLEMVRESSPSKASARAFGQGLAMMHDAGAPAWGAGPPGWEGDGYQGPATQQLPLPLGEFNGWGEMFARLRIEPLVRETAGFSGEDRKLFGRLCERLAGGVFDDDDSPCRLHGDLWAGNVLWSGDEAVLIDPTPYGGHREDDLAALDMFGAPHLGEIIKGYDETRPLEAGWQERVDLHQLHLILLHAALFGGGYGRRAVEAARRYV</sequence>
<dbReference type="OrthoDB" id="5291879at2"/>
<keyword evidence="3" id="KW-1185">Reference proteome</keyword>
<dbReference type="AlphaFoldDB" id="A0A7K1LLQ1"/>
<dbReference type="Proteomes" id="UP000462152">
    <property type="component" value="Unassembled WGS sequence"/>
</dbReference>
<dbReference type="InterPro" id="IPR011009">
    <property type="entry name" value="Kinase-like_dom_sf"/>
</dbReference>
<keyword evidence="1 2" id="KW-0808">Transferase</keyword>
<dbReference type="GO" id="GO:0016301">
    <property type="term" value="F:kinase activity"/>
    <property type="evidence" value="ECO:0007669"/>
    <property type="project" value="UniProtKB-UniRule"/>
</dbReference>
<dbReference type="InterPro" id="IPR016477">
    <property type="entry name" value="Fructo-/Ketosamine-3-kinase"/>
</dbReference>
<dbReference type="PANTHER" id="PTHR12149">
    <property type="entry name" value="FRUCTOSAMINE 3 KINASE-RELATED PROTEIN"/>
    <property type="match status" value="1"/>
</dbReference>
<comment type="caution">
    <text evidence="2">The sequence shown here is derived from an EMBL/GenBank/DDBJ whole genome shotgun (WGS) entry which is preliminary data.</text>
</comment>
<dbReference type="PIRSF" id="PIRSF006221">
    <property type="entry name" value="Ketosamine-3-kinase"/>
    <property type="match status" value="1"/>
</dbReference>
<evidence type="ECO:0000313" key="2">
    <source>
        <dbReference type="EMBL" id="MUN55832.1"/>
    </source>
</evidence>
<evidence type="ECO:0000313" key="3">
    <source>
        <dbReference type="Proteomes" id="UP000462152"/>
    </source>
</evidence>
<dbReference type="PANTHER" id="PTHR12149:SF8">
    <property type="entry name" value="PROTEIN-RIBULOSAMINE 3-KINASE"/>
    <property type="match status" value="1"/>
</dbReference>
<comment type="similarity">
    <text evidence="1">Belongs to the fructosamine kinase family.</text>
</comment>
<accession>A0A7K1LLQ1</accession>
<proteinExistence type="inferred from homology"/>
<evidence type="ECO:0000256" key="1">
    <source>
        <dbReference type="PIRNR" id="PIRNR006221"/>
    </source>
</evidence>
<dbReference type="Gene3D" id="1.10.510.10">
    <property type="entry name" value="Transferase(Phosphotransferase) domain 1"/>
    <property type="match status" value="1"/>
</dbReference>
<name>A0A7K1LLQ1_9MICC</name>
<dbReference type="Pfam" id="PF03881">
    <property type="entry name" value="Fructosamin_kin"/>
    <property type="match status" value="1"/>
</dbReference>
<keyword evidence="1" id="KW-0418">Kinase</keyword>
<gene>
    <name evidence="2" type="ORF">GMA10_11535</name>
</gene>
<dbReference type="RefSeq" id="WP_129316333.1">
    <property type="nucleotide sequence ID" value="NZ_NOIQ01000024.1"/>
</dbReference>
<organism evidence="2 3">
    <name type="scientific">Rothia koreensis</name>
    <dbReference type="NCBI Taxonomy" id="592378"/>
    <lineage>
        <taxon>Bacteria</taxon>
        <taxon>Bacillati</taxon>
        <taxon>Actinomycetota</taxon>
        <taxon>Actinomycetes</taxon>
        <taxon>Micrococcales</taxon>
        <taxon>Micrococcaceae</taxon>
        <taxon>Rothia</taxon>
    </lineage>
</organism>
<dbReference type="EMBL" id="WOGT01000009">
    <property type="protein sequence ID" value="MUN55832.1"/>
    <property type="molecule type" value="Genomic_DNA"/>
</dbReference>
<dbReference type="SUPFAM" id="SSF56112">
    <property type="entry name" value="Protein kinase-like (PK-like)"/>
    <property type="match status" value="1"/>
</dbReference>
<reference evidence="2 3" key="1">
    <citation type="submission" date="2019-12" db="EMBL/GenBank/DDBJ databases">
        <authorList>
            <person name="Li J."/>
            <person name="Shi Y."/>
            <person name="Xu G."/>
            <person name="Xiao D."/>
            <person name="Ran X."/>
        </authorList>
    </citation>
    <scope>NUCLEOTIDE SEQUENCE [LARGE SCALE GENOMIC DNA]</scope>
    <source>
        <strain evidence="2 3">JCM 15915</strain>
    </source>
</reference>
<protein>
    <submittedName>
        <fullName evidence="2">Phosphotransferase</fullName>
    </submittedName>
</protein>